<dbReference type="AlphaFoldDB" id="A0A3A9KN55"/>
<dbReference type="Gene3D" id="3.30.1050.10">
    <property type="entry name" value="SCP2 sterol-binding domain"/>
    <property type="match status" value="1"/>
</dbReference>
<dbReference type="RefSeq" id="WP_110936998.1">
    <property type="nucleotide sequence ID" value="NZ_KZ614146.1"/>
</dbReference>
<dbReference type="InterPro" id="IPR051935">
    <property type="entry name" value="HSDL2"/>
</dbReference>
<dbReference type="OrthoDB" id="9804656at2"/>
<comment type="similarity">
    <text evidence="1">Belongs to the short-chain dehydrogenases/reductases (SDR) family.</text>
</comment>
<name>A0A3A9KN55_9BACI</name>
<keyword evidence="2" id="KW-0521">NADP</keyword>
<dbReference type="PANTHER" id="PTHR42808">
    <property type="entry name" value="HYDROXYSTEROID DEHYDROGENASE-LIKE PROTEIN 2"/>
    <property type="match status" value="1"/>
</dbReference>
<accession>A0A3A9KN55</accession>
<comment type="caution">
    <text evidence="5">The sequence shown here is derived from an EMBL/GenBank/DDBJ whole genome shotgun (WGS) entry which is preliminary data.</text>
</comment>
<feature type="domain" description="SCP2" evidence="4">
    <location>
        <begin position="16"/>
        <end position="106"/>
    </location>
</feature>
<gene>
    <name evidence="5" type="ORF">CR203_16545</name>
</gene>
<evidence type="ECO:0000313" key="6">
    <source>
        <dbReference type="Proteomes" id="UP000281498"/>
    </source>
</evidence>
<evidence type="ECO:0000256" key="2">
    <source>
        <dbReference type="ARBA" id="ARBA00022857"/>
    </source>
</evidence>
<keyword evidence="6" id="KW-1185">Reference proteome</keyword>
<protein>
    <submittedName>
        <fullName evidence="5">Sterol carrier protein</fullName>
    </submittedName>
</protein>
<dbReference type="Pfam" id="PF02036">
    <property type="entry name" value="SCP2"/>
    <property type="match status" value="1"/>
</dbReference>
<evidence type="ECO:0000259" key="4">
    <source>
        <dbReference type="Pfam" id="PF02036"/>
    </source>
</evidence>
<dbReference type="InterPro" id="IPR036527">
    <property type="entry name" value="SCP2_sterol-bd_dom_sf"/>
</dbReference>
<keyword evidence="3" id="KW-0560">Oxidoreductase</keyword>
<dbReference type="PANTHER" id="PTHR42808:SF3">
    <property type="entry name" value="HYDROXYSTEROID DEHYDROGENASE-LIKE PROTEIN 2"/>
    <property type="match status" value="1"/>
</dbReference>
<sequence>MNVRETFEGLTVKMSEDPSHIEGLKYVYQFNLTGEEEGIYQLKIDNNQAFYHEGEEWEPRLTLEMTDINFVKLANDDLNPTIAYMSGKLKVHGDLGHALKLQALLKKYQ</sequence>
<dbReference type="Proteomes" id="UP000281498">
    <property type="component" value="Unassembled WGS sequence"/>
</dbReference>
<reference evidence="5 6" key="1">
    <citation type="submission" date="2017-10" db="EMBL/GenBank/DDBJ databases">
        <title>Bacillus sp. nov., a halophilic bacterium isolated from a Keqin Lake.</title>
        <authorList>
            <person name="Wang H."/>
        </authorList>
    </citation>
    <scope>NUCLEOTIDE SEQUENCE [LARGE SCALE GENOMIC DNA]</scope>
    <source>
        <strain evidence="5 6">KCTC 13187</strain>
    </source>
</reference>
<dbReference type="SUPFAM" id="SSF55718">
    <property type="entry name" value="SCP-like"/>
    <property type="match status" value="1"/>
</dbReference>
<dbReference type="EMBL" id="PDOE01000008">
    <property type="protein sequence ID" value="RKL66166.1"/>
    <property type="molecule type" value="Genomic_DNA"/>
</dbReference>
<evidence type="ECO:0000313" key="5">
    <source>
        <dbReference type="EMBL" id="RKL66166.1"/>
    </source>
</evidence>
<dbReference type="InterPro" id="IPR003033">
    <property type="entry name" value="SCP2_sterol-bd_dom"/>
</dbReference>
<evidence type="ECO:0000256" key="3">
    <source>
        <dbReference type="ARBA" id="ARBA00023002"/>
    </source>
</evidence>
<dbReference type="GO" id="GO:0016491">
    <property type="term" value="F:oxidoreductase activity"/>
    <property type="evidence" value="ECO:0007669"/>
    <property type="project" value="UniProtKB-KW"/>
</dbReference>
<organism evidence="5 6">
    <name type="scientific">Salipaludibacillus neizhouensis</name>
    <dbReference type="NCBI Taxonomy" id="885475"/>
    <lineage>
        <taxon>Bacteria</taxon>
        <taxon>Bacillati</taxon>
        <taxon>Bacillota</taxon>
        <taxon>Bacilli</taxon>
        <taxon>Bacillales</taxon>
        <taxon>Bacillaceae</taxon>
    </lineage>
</organism>
<evidence type="ECO:0000256" key="1">
    <source>
        <dbReference type="ARBA" id="ARBA00006484"/>
    </source>
</evidence>
<proteinExistence type="inferred from homology"/>